<dbReference type="SUPFAM" id="SSF52058">
    <property type="entry name" value="L domain-like"/>
    <property type="match status" value="1"/>
</dbReference>
<dbReference type="InterPro" id="IPR044974">
    <property type="entry name" value="Disease_R_plants"/>
</dbReference>
<sequence>MRGILRAVIQKILPNDALDVDDQLETSLKKSSRTRGKGYMHRKYLIVIDDIGMDQWSIISSTFKDNGTSSRIILTTTIQSIANSCSHGNGYVHQMNTLGEEDCKEIALPTGIRSPDNLQTLAGFITGENEGFLKLMGHMKKLRKVKIWCKHVAGSSNYIADLSQAIQEFTKVPIDSDSNHSLSLDSGECSEDFLSALHLEPCSEDFKYHVRSLKLQGRFLRLTPFVTSLSGLTEVFISSATLTQDHLSALITLNRLLYLKLIADKLENFEIKHGAFPSLRRLCFVVKSVTSDLPTIKQGALPNLVSLHLLCRGLVGLSGIEIRHLKHLKEVVIDSDVTPQTKQDWARAAKNHPNRPKFSWPRKVDLVESEEPAKHLETEKRKYCSNDELDYNLQEMRLSESRDHKRQKIGEGDTSKSSVGLVYPMYGDVGTDRTQVHLSNEETRRYDRTEVDQKCPEMLQECKDKCSMVVDVDLRSDEQVNPPHPKLKNLMPGKEYDRQELIPTEGAKVGQCQSGGAEDQIVYNTNGKKVVAQANHVFEQEDQGSQVTMSYESSSVTHGY</sequence>
<evidence type="ECO:0000256" key="1">
    <source>
        <dbReference type="ARBA" id="ARBA00022737"/>
    </source>
</evidence>
<organism evidence="4 5">
    <name type="scientific">Oryza glaberrima</name>
    <name type="common">African rice</name>
    <dbReference type="NCBI Taxonomy" id="4538"/>
    <lineage>
        <taxon>Eukaryota</taxon>
        <taxon>Viridiplantae</taxon>
        <taxon>Streptophyta</taxon>
        <taxon>Embryophyta</taxon>
        <taxon>Tracheophyta</taxon>
        <taxon>Spermatophyta</taxon>
        <taxon>Magnoliopsida</taxon>
        <taxon>Liliopsida</taxon>
        <taxon>Poales</taxon>
        <taxon>Poaceae</taxon>
        <taxon>BOP clade</taxon>
        <taxon>Oryzoideae</taxon>
        <taxon>Oryzeae</taxon>
        <taxon>Oryzinae</taxon>
        <taxon>Oryza</taxon>
    </lineage>
</organism>
<protein>
    <recommendedName>
        <fullName evidence="3">Disease resistance R13L4/SHOC-2-like LRR domain-containing protein</fullName>
    </recommendedName>
</protein>
<dbReference type="PANTHER" id="PTHR23155:SF983">
    <property type="entry name" value="NB-ARC DOMAIN CONTAINING PROTEIN, EXPRESSED"/>
    <property type="match status" value="1"/>
</dbReference>
<dbReference type="EnsemblPlants" id="ORGLA11G0184700.1">
    <property type="protein sequence ID" value="ORGLA11G0184700.1"/>
    <property type="gene ID" value="ORGLA11G0184700"/>
</dbReference>
<feature type="compositionally biased region" description="Polar residues" evidence="2">
    <location>
        <begin position="543"/>
        <end position="560"/>
    </location>
</feature>
<dbReference type="Pfam" id="PF23598">
    <property type="entry name" value="LRR_14"/>
    <property type="match status" value="1"/>
</dbReference>
<dbReference type="HOGENOM" id="CLU_486974_0_0_1"/>
<dbReference type="InterPro" id="IPR027417">
    <property type="entry name" value="P-loop_NTPase"/>
</dbReference>
<keyword evidence="5" id="KW-1185">Reference proteome</keyword>
<feature type="compositionally biased region" description="Basic and acidic residues" evidence="2">
    <location>
        <begin position="398"/>
        <end position="414"/>
    </location>
</feature>
<name>I1R255_ORYGL</name>
<dbReference type="eggNOG" id="KOG4658">
    <property type="taxonomic scope" value="Eukaryota"/>
</dbReference>
<dbReference type="Gramene" id="ORGLA11G0184700.1">
    <property type="protein sequence ID" value="ORGLA11G0184700.1"/>
    <property type="gene ID" value="ORGLA11G0184700"/>
</dbReference>
<proteinExistence type="predicted"/>
<dbReference type="Gene3D" id="3.40.50.300">
    <property type="entry name" value="P-loop containing nucleotide triphosphate hydrolases"/>
    <property type="match status" value="1"/>
</dbReference>
<dbReference type="GO" id="GO:0098542">
    <property type="term" value="P:defense response to other organism"/>
    <property type="evidence" value="ECO:0007669"/>
    <property type="project" value="TreeGrafter"/>
</dbReference>
<evidence type="ECO:0000313" key="4">
    <source>
        <dbReference type="EnsemblPlants" id="ORGLA11G0184700.1"/>
    </source>
</evidence>
<feature type="region of interest" description="Disordered" evidence="2">
    <location>
        <begin position="541"/>
        <end position="560"/>
    </location>
</feature>
<dbReference type="Gene3D" id="3.80.10.10">
    <property type="entry name" value="Ribonuclease Inhibitor"/>
    <property type="match status" value="1"/>
</dbReference>
<feature type="domain" description="Disease resistance R13L4/SHOC-2-like LRR" evidence="3">
    <location>
        <begin position="105"/>
        <end position="357"/>
    </location>
</feature>
<dbReference type="AlphaFoldDB" id="I1R255"/>
<evidence type="ECO:0000313" key="5">
    <source>
        <dbReference type="Proteomes" id="UP000007306"/>
    </source>
</evidence>
<dbReference type="PANTHER" id="PTHR23155">
    <property type="entry name" value="DISEASE RESISTANCE PROTEIN RP"/>
    <property type="match status" value="1"/>
</dbReference>
<reference evidence="4" key="1">
    <citation type="submission" date="2015-06" db="UniProtKB">
        <authorList>
            <consortium name="EnsemblPlants"/>
        </authorList>
    </citation>
    <scope>IDENTIFICATION</scope>
</reference>
<reference evidence="4 5" key="2">
    <citation type="submission" date="2018-04" db="EMBL/GenBank/DDBJ databases">
        <title>OglaRS2 (Oryza glaberrima Reference Sequence Version 2).</title>
        <authorList>
            <person name="Zhang J."/>
            <person name="Kudrna D."/>
            <person name="Lee S."/>
            <person name="Talag J."/>
            <person name="Rajasekar S."/>
            <person name="Wing R.A."/>
        </authorList>
    </citation>
    <scope>NUCLEOTIDE SEQUENCE [LARGE SCALE GENOMIC DNA]</scope>
    <source>
        <strain evidence="4 5">cv. IRGC 96717</strain>
    </source>
</reference>
<evidence type="ECO:0000256" key="2">
    <source>
        <dbReference type="SAM" id="MobiDB-lite"/>
    </source>
</evidence>
<feature type="region of interest" description="Disordered" evidence="2">
    <location>
        <begin position="398"/>
        <end position="421"/>
    </location>
</feature>
<evidence type="ECO:0000259" key="3">
    <source>
        <dbReference type="Pfam" id="PF23598"/>
    </source>
</evidence>
<keyword evidence="1" id="KW-0677">Repeat</keyword>
<dbReference type="SUPFAM" id="SSF52540">
    <property type="entry name" value="P-loop containing nucleoside triphosphate hydrolases"/>
    <property type="match status" value="1"/>
</dbReference>
<dbReference type="InterPro" id="IPR055414">
    <property type="entry name" value="LRR_R13L4/SHOC2-like"/>
</dbReference>
<accession>I1R255</accession>
<dbReference type="InterPro" id="IPR032675">
    <property type="entry name" value="LRR_dom_sf"/>
</dbReference>
<dbReference type="GO" id="GO:0043531">
    <property type="term" value="F:ADP binding"/>
    <property type="evidence" value="ECO:0007669"/>
    <property type="project" value="InterPro"/>
</dbReference>
<dbReference type="Proteomes" id="UP000007306">
    <property type="component" value="Chromosome 11"/>
</dbReference>